<dbReference type="GO" id="GO:0003677">
    <property type="term" value="F:DNA binding"/>
    <property type="evidence" value="ECO:0007669"/>
    <property type="project" value="UniProtKB-KW"/>
</dbReference>
<proteinExistence type="predicted"/>
<evidence type="ECO:0000256" key="4">
    <source>
        <dbReference type="ARBA" id="ARBA00023163"/>
    </source>
</evidence>
<dbReference type="AlphaFoldDB" id="A0A7C9D4R0"/>
<reference evidence="8" key="2">
    <citation type="submission" date="2020-07" db="EMBL/GenBank/DDBJ databases">
        <authorList>
            <person name="Vera ALvarez R."/>
            <person name="Arias-Moreno D.M."/>
            <person name="Jimenez-Jacinto V."/>
            <person name="Jimenez-Bremont J.F."/>
            <person name="Swaminathan K."/>
            <person name="Moose S.P."/>
            <person name="Guerrero-Gonzalez M.L."/>
            <person name="Marino-Ramirez L."/>
            <person name="Landsman D."/>
            <person name="Rodriguez-Kessler M."/>
            <person name="Delgado-Sanchez P."/>
        </authorList>
    </citation>
    <scope>NUCLEOTIDE SEQUENCE</scope>
    <source>
        <tissue evidence="8">Cladode</tissue>
    </source>
</reference>
<dbReference type="SUPFAM" id="SSF54171">
    <property type="entry name" value="DNA-binding domain"/>
    <property type="match status" value="1"/>
</dbReference>
<evidence type="ECO:0000256" key="5">
    <source>
        <dbReference type="ARBA" id="ARBA00023242"/>
    </source>
</evidence>
<name>A0A7C9D4R0_OPUST</name>
<dbReference type="PANTHER" id="PTHR31194:SF61">
    <property type="entry name" value="ETHYLENE-RESPONSIVE TRANSCRIPTION FACTOR ERF003"/>
    <property type="match status" value="1"/>
</dbReference>
<keyword evidence="2" id="KW-0805">Transcription regulation</keyword>
<organism evidence="8">
    <name type="scientific">Opuntia streptacantha</name>
    <name type="common">Prickly pear cactus</name>
    <name type="synonym">Opuntia cardona</name>
    <dbReference type="NCBI Taxonomy" id="393608"/>
    <lineage>
        <taxon>Eukaryota</taxon>
        <taxon>Viridiplantae</taxon>
        <taxon>Streptophyta</taxon>
        <taxon>Embryophyta</taxon>
        <taxon>Tracheophyta</taxon>
        <taxon>Spermatophyta</taxon>
        <taxon>Magnoliopsida</taxon>
        <taxon>eudicotyledons</taxon>
        <taxon>Gunneridae</taxon>
        <taxon>Pentapetalae</taxon>
        <taxon>Caryophyllales</taxon>
        <taxon>Cactineae</taxon>
        <taxon>Cactaceae</taxon>
        <taxon>Opuntioideae</taxon>
        <taxon>Opuntia</taxon>
    </lineage>
</organism>
<keyword evidence="5" id="KW-0539">Nucleus</keyword>
<evidence type="ECO:0000256" key="1">
    <source>
        <dbReference type="ARBA" id="ARBA00004123"/>
    </source>
</evidence>
<keyword evidence="3" id="KW-0238">DNA-binding</keyword>
<evidence type="ECO:0000256" key="2">
    <source>
        <dbReference type="ARBA" id="ARBA00023015"/>
    </source>
</evidence>
<dbReference type="Gene3D" id="3.30.730.10">
    <property type="entry name" value="AP2/ERF domain"/>
    <property type="match status" value="1"/>
</dbReference>
<dbReference type="EMBL" id="GISG01086728">
    <property type="protein sequence ID" value="MBA4633402.1"/>
    <property type="molecule type" value="Transcribed_RNA"/>
</dbReference>
<dbReference type="GO" id="GO:0005634">
    <property type="term" value="C:nucleus"/>
    <property type="evidence" value="ECO:0007669"/>
    <property type="project" value="UniProtKB-SubCell"/>
</dbReference>
<dbReference type="FunFam" id="3.30.730.10:FF:000001">
    <property type="entry name" value="Ethylene-responsive transcription factor 2"/>
    <property type="match status" value="1"/>
</dbReference>
<dbReference type="PROSITE" id="PS51032">
    <property type="entry name" value="AP2_ERF"/>
    <property type="match status" value="1"/>
</dbReference>
<evidence type="ECO:0000256" key="6">
    <source>
        <dbReference type="SAM" id="MobiDB-lite"/>
    </source>
</evidence>
<dbReference type="InterPro" id="IPR036955">
    <property type="entry name" value="AP2/ERF_dom_sf"/>
</dbReference>
<evidence type="ECO:0000313" key="8">
    <source>
        <dbReference type="EMBL" id="MBA4633402.1"/>
    </source>
</evidence>
<dbReference type="CDD" id="cd00018">
    <property type="entry name" value="AP2"/>
    <property type="match status" value="1"/>
</dbReference>
<evidence type="ECO:0000259" key="7">
    <source>
        <dbReference type="PROSITE" id="PS51032"/>
    </source>
</evidence>
<dbReference type="SMART" id="SM00380">
    <property type="entry name" value="AP2"/>
    <property type="match status" value="1"/>
</dbReference>
<dbReference type="Pfam" id="PF00847">
    <property type="entry name" value="AP2"/>
    <property type="match status" value="1"/>
</dbReference>
<feature type="region of interest" description="Disordered" evidence="6">
    <location>
        <begin position="128"/>
        <end position="154"/>
    </location>
</feature>
<evidence type="ECO:0000256" key="3">
    <source>
        <dbReference type="ARBA" id="ARBA00023125"/>
    </source>
</evidence>
<sequence>MARPQQRYRGVRQRHWGSWVSEIRHPILKTRIWLGTFETAEDAARAYDEAARFMCGPRARTNFPYNPNARQTSSHKLLSATLTAKLHRCYMASLQVTKNQAMPGQRNGPGPKFSSLGYGVSWSSDPLWPEHESKSAGSKVPGPEGDIKIDQLSNEDQEFETLREDHIEQMIEELLDYGSIEIAV</sequence>
<protein>
    <recommendedName>
        <fullName evidence="7">AP2/ERF domain-containing protein</fullName>
    </recommendedName>
</protein>
<keyword evidence="4" id="KW-0804">Transcription</keyword>
<reference evidence="8" key="1">
    <citation type="journal article" date="2013" name="J. Plant Res.">
        <title>Effect of fungi and light on seed germination of three Opuntia species from semiarid lands of central Mexico.</title>
        <authorList>
            <person name="Delgado-Sanchez P."/>
            <person name="Jimenez-Bremont J.F."/>
            <person name="Guerrero-Gonzalez Mde L."/>
            <person name="Flores J."/>
        </authorList>
    </citation>
    <scope>NUCLEOTIDE SEQUENCE</scope>
    <source>
        <tissue evidence="8">Cladode</tissue>
    </source>
</reference>
<dbReference type="InterPro" id="IPR016177">
    <property type="entry name" value="DNA-bd_dom_sf"/>
</dbReference>
<comment type="subcellular location">
    <subcellularLocation>
        <location evidence="1">Nucleus</location>
    </subcellularLocation>
</comment>
<dbReference type="InterPro" id="IPR001471">
    <property type="entry name" value="AP2/ERF_dom"/>
</dbReference>
<feature type="domain" description="AP2/ERF" evidence="7">
    <location>
        <begin position="7"/>
        <end position="64"/>
    </location>
</feature>
<dbReference type="InterPro" id="IPR050913">
    <property type="entry name" value="AP2/ERF_ERF"/>
</dbReference>
<accession>A0A7C9D4R0</accession>
<dbReference type="PANTHER" id="PTHR31194">
    <property type="entry name" value="SHN SHINE , DNA BINDING / TRANSCRIPTION FACTOR"/>
    <property type="match status" value="1"/>
</dbReference>
<dbReference type="PRINTS" id="PR00367">
    <property type="entry name" value="ETHRSPELEMNT"/>
</dbReference>
<dbReference type="GO" id="GO:0003700">
    <property type="term" value="F:DNA-binding transcription factor activity"/>
    <property type="evidence" value="ECO:0007669"/>
    <property type="project" value="InterPro"/>
</dbReference>